<name>A0AAV3YMG4_9GAST</name>
<dbReference type="Proteomes" id="UP000735302">
    <property type="component" value="Unassembled WGS sequence"/>
</dbReference>
<protein>
    <submittedName>
        <fullName evidence="1">Uncharacterized protein</fullName>
    </submittedName>
</protein>
<proteinExistence type="predicted"/>
<organism evidence="1 2">
    <name type="scientific">Plakobranchus ocellatus</name>
    <dbReference type="NCBI Taxonomy" id="259542"/>
    <lineage>
        <taxon>Eukaryota</taxon>
        <taxon>Metazoa</taxon>
        <taxon>Spiralia</taxon>
        <taxon>Lophotrochozoa</taxon>
        <taxon>Mollusca</taxon>
        <taxon>Gastropoda</taxon>
        <taxon>Heterobranchia</taxon>
        <taxon>Euthyneura</taxon>
        <taxon>Panpulmonata</taxon>
        <taxon>Sacoglossa</taxon>
        <taxon>Placobranchoidea</taxon>
        <taxon>Plakobranchidae</taxon>
        <taxon>Plakobranchus</taxon>
    </lineage>
</organism>
<dbReference type="AlphaFoldDB" id="A0AAV3YMG4"/>
<accession>A0AAV3YMG4</accession>
<evidence type="ECO:0000313" key="1">
    <source>
        <dbReference type="EMBL" id="GFN84465.1"/>
    </source>
</evidence>
<dbReference type="EMBL" id="BLXT01001319">
    <property type="protein sequence ID" value="GFN84465.1"/>
    <property type="molecule type" value="Genomic_DNA"/>
</dbReference>
<sequence>MATAGGARDNQLLQAEPTEVVPSVYFSLVGPTGLQTAMPDVWLGPLHTPAHPFLSTTQLRRGTVPYTPFMSRSCQR</sequence>
<comment type="caution">
    <text evidence="1">The sequence shown here is derived from an EMBL/GenBank/DDBJ whole genome shotgun (WGS) entry which is preliminary data.</text>
</comment>
<gene>
    <name evidence="1" type="ORF">PoB_001097100</name>
</gene>
<reference evidence="1 2" key="1">
    <citation type="journal article" date="2021" name="Elife">
        <title>Chloroplast acquisition without the gene transfer in kleptoplastic sea slugs, Plakobranchus ocellatus.</title>
        <authorList>
            <person name="Maeda T."/>
            <person name="Takahashi S."/>
            <person name="Yoshida T."/>
            <person name="Shimamura S."/>
            <person name="Takaki Y."/>
            <person name="Nagai Y."/>
            <person name="Toyoda A."/>
            <person name="Suzuki Y."/>
            <person name="Arimoto A."/>
            <person name="Ishii H."/>
            <person name="Satoh N."/>
            <person name="Nishiyama T."/>
            <person name="Hasebe M."/>
            <person name="Maruyama T."/>
            <person name="Minagawa J."/>
            <person name="Obokata J."/>
            <person name="Shigenobu S."/>
        </authorList>
    </citation>
    <scope>NUCLEOTIDE SEQUENCE [LARGE SCALE GENOMIC DNA]</scope>
</reference>
<keyword evidence="2" id="KW-1185">Reference proteome</keyword>
<evidence type="ECO:0000313" key="2">
    <source>
        <dbReference type="Proteomes" id="UP000735302"/>
    </source>
</evidence>